<dbReference type="GO" id="GO:0008234">
    <property type="term" value="F:cysteine-type peptidase activity"/>
    <property type="evidence" value="ECO:0007669"/>
    <property type="project" value="InterPro"/>
</dbReference>
<dbReference type="Gene3D" id="2.60.40.10">
    <property type="entry name" value="Immunoglobulins"/>
    <property type="match status" value="3"/>
</dbReference>
<dbReference type="InterPro" id="IPR029031">
    <property type="entry name" value="Gingipain_N_sf"/>
</dbReference>
<feature type="compositionally biased region" description="Low complexity" evidence="2">
    <location>
        <begin position="618"/>
        <end position="631"/>
    </location>
</feature>
<dbReference type="Proteomes" id="UP000178606">
    <property type="component" value="Unassembled WGS sequence"/>
</dbReference>
<dbReference type="Pfam" id="PF01364">
    <property type="entry name" value="Peptidase_C25"/>
    <property type="match status" value="1"/>
</dbReference>
<evidence type="ECO:0000259" key="4">
    <source>
        <dbReference type="Pfam" id="PF13860"/>
    </source>
</evidence>
<dbReference type="InterPro" id="IPR025965">
    <property type="entry name" value="FlgD/Vpr_Ig-like"/>
</dbReference>
<dbReference type="Gene3D" id="3.40.50.10390">
    <property type="entry name" value="Gingipain r, domain 1"/>
    <property type="match status" value="1"/>
</dbReference>
<proteinExistence type="predicted"/>
<feature type="domain" description="Gingipain" evidence="3">
    <location>
        <begin position="55"/>
        <end position="406"/>
    </location>
</feature>
<organism evidence="5 6">
    <name type="scientific">Handelsmanbacteria sp. (strain RIFCSPLOWO2_12_FULL_64_10)</name>
    <dbReference type="NCBI Taxonomy" id="1817868"/>
    <lineage>
        <taxon>Bacteria</taxon>
        <taxon>Candidatus Handelsmaniibacteriota</taxon>
    </lineage>
</organism>
<evidence type="ECO:0008006" key="7">
    <source>
        <dbReference type="Google" id="ProtNLM"/>
    </source>
</evidence>
<evidence type="ECO:0000259" key="3">
    <source>
        <dbReference type="Pfam" id="PF01364"/>
    </source>
</evidence>
<accession>A0A1F6D0S8</accession>
<name>A0A1F6D0S8_HANXR</name>
<feature type="domain" description="FlgD/Vpr Ig-like" evidence="4">
    <location>
        <begin position="1293"/>
        <end position="1356"/>
    </location>
</feature>
<protein>
    <recommendedName>
        <fullName evidence="7">Gingipain domain-containing protein</fullName>
    </recommendedName>
</protein>
<dbReference type="Gene3D" id="3.40.50.1460">
    <property type="match status" value="1"/>
</dbReference>
<evidence type="ECO:0000313" key="5">
    <source>
        <dbReference type="EMBL" id="OGG55038.1"/>
    </source>
</evidence>
<dbReference type="EMBL" id="MFKF01000089">
    <property type="protein sequence ID" value="OGG55038.1"/>
    <property type="molecule type" value="Genomic_DNA"/>
</dbReference>
<sequence>MEVRSEGDSVRATFEVGPNRAGRYVVAGAGQVRRPGQARRRGGMDLRGERGGADYLILTHGDFRDALAPLVQRRQASGLAVKVVDVEDVYEAFGFGQFEPEAIRAYLRHVMTAWSRPPAYLLLVGRETYDYRDILRTSRRSYVPALYFQSRQRGNAPTDFLYAAVVGDDLFPDLSVGRLSVSTPEEAATAVRKVVAYDAPPAGRWRDRGLFLANREDFLRGPNDHLIQTYSGPFGLETVRLYSDDRVPEPNENTRRFIELMNDGNVLVNFSGHGSIASMAYFFRGSSQQETYTYIARVVNGDKLPFFIAMSCLNGMYAEPTLTSLAEEMVNKPDGGAVAYVSASALGFVYSDSLLNDRMFLHVFRRGERGFGRILDLAKIDLLRELPGIDYPVQTMNLIGDPAQRLALLDRPDYAVFADSVFAGGVPIAQATLLDGDSARVVTRLLNLGVLSQAGVRATLLDRWQGRVDTLFAGMLPPFGQTDSVAVVWPLAGRAGPHQLSLTLDAGATEELDRTNNALSIPLTVYPSQVPVLLGPLDDQRLASPDVTLSVLNATSGGLRYAFEISSTPSFDGPGRSGPLPEGARITVWTVTGLSPGVYFWRAQAVEWDPSTRSTLRQAQGSGQAGSGQAAPGRWSGIRAFLVDPTAGRETWRQGGTAQLGRNRLDGVEVRDGALTRVRKPRPARLDSTGREALVRTEGTSGAGVLCTDGKYLYVKRWYGGTSTIYPGTDAFRRVGTGFEGTVAGRDYGAFPTASAPGVSATYHSDGFIYNDAGRAYELERIDPNTGRSDRVRIPAGLLEQESGLVADGRFLITSDGRYLYNLASGVDGVRRAAWKARVFDPAQGWAVAREFVIPPGSNGFTYLTTDGLIADGDYLYLVEFTTSGRGRVRVVSAQDGAFVEEGFSDQPETGIITGQHDWKNNRVWLGKLLGPLAARYAGKSLPSVGTAETADIGPAARWGTLSVTIVDPPSGPTPGGSVEIGILGQRVPSGPFEPIPNFSALPASPGIDLSPIDAATYRRIRLVARFRAEGLQPSPGLRAWGLDYTPLPTVTLSNLGADRTEVKELEPIRLSAQVLNLGPTEDLSGAVVAFYAGSPYAGGRLIGRAAIPSVRVGETVVAALTWDTKRFGGAHRVHARAEASGTFADLGAEAAVSPSPISVVGSGDVTPPRVELRSLDAAGTVRPDDFLPSRPRFEVTVSDPGGVDRASVRIRADEREIPLASPEVTGLTETATEVRFTLTPTFADGRHTLRVEAKDRFDNGPASASVAFVVTSDLRVASPLVFPNPVTRDAHFTYLLSQPARVSIRVYSIAGHLVRRIEDAPGAPGYNQVRWDGLDQDGAPLGNGAYLYVISARSADQTATARERLIVLRR</sequence>
<feature type="region of interest" description="Disordered" evidence="2">
    <location>
        <begin position="612"/>
        <end position="633"/>
    </location>
</feature>
<reference evidence="5 6" key="1">
    <citation type="journal article" date="2016" name="Nat. Commun.">
        <title>Thousands of microbial genomes shed light on interconnected biogeochemical processes in an aquifer system.</title>
        <authorList>
            <person name="Anantharaman K."/>
            <person name="Brown C.T."/>
            <person name="Hug L.A."/>
            <person name="Sharon I."/>
            <person name="Castelle C.J."/>
            <person name="Probst A.J."/>
            <person name="Thomas B.C."/>
            <person name="Singh A."/>
            <person name="Wilkins M.J."/>
            <person name="Karaoz U."/>
            <person name="Brodie E.L."/>
            <person name="Williams K.H."/>
            <person name="Hubbard S.S."/>
            <person name="Banfield J.F."/>
        </authorList>
    </citation>
    <scope>NUCLEOTIDE SEQUENCE [LARGE SCALE GENOMIC DNA]</scope>
    <source>
        <strain evidence="6">RIFCSPLOWO2_12_FULL_64_10</strain>
    </source>
</reference>
<dbReference type="Pfam" id="PF13860">
    <property type="entry name" value="FlgD_ig"/>
    <property type="match status" value="1"/>
</dbReference>
<comment type="caution">
    <text evidence="5">The sequence shown here is derived from an EMBL/GenBank/DDBJ whole genome shotgun (WGS) entry which is preliminary data.</text>
</comment>
<dbReference type="SUPFAM" id="SSF52129">
    <property type="entry name" value="Caspase-like"/>
    <property type="match status" value="1"/>
</dbReference>
<evidence type="ECO:0000313" key="6">
    <source>
        <dbReference type="Proteomes" id="UP000178606"/>
    </source>
</evidence>
<gene>
    <name evidence="5" type="ORF">A3F84_12995</name>
</gene>
<evidence type="ECO:0000256" key="2">
    <source>
        <dbReference type="SAM" id="MobiDB-lite"/>
    </source>
</evidence>
<dbReference type="InterPro" id="IPR029030">
    <property type="entry name" value="Caspase-like_dom_sf"/>
</dbReference>
<dbReference type="Gene3D" id="2.60.40.4070">
    <property type="match status" value="1"/>
</dbReference>
<keyword evidence="1" id="KW-0732">Signal</keyword>
<dbReference type="InterPro" id="IPR001769">
    <property type="entry name" value="Gingipain"/>
</dbReference>
<dbReference type="GO" id="GO:0006508">
    <property type="term" value="P:proteolysis"/>
    <property type="evidence" value="ECO:0007669"/>
    <property type="project" value="InterPro"/>
</dbReference>
<dbReference type="InterPro" id="IPR013783">
    <property type="entry name" value="Ig-like_fold"/>
</dbReference>
<evidence type="ECO:0000256" key="1">
    <source>
        <dbReference type="ARBA" id="ARBA00022729"/>
    </source>
</evidence>